<dbReference type="Proteomes" id="UP000276133">
    <property type="component" value="Unassembled WGS sequence"/>
</dbReference>
<comment type="caution">
    <text evidence="1">The sequence shown here is derived from an EMBL/GenBank/DDBJ whole genome shotgun (WGS) entry which is preliminary data.</text>
</comment>
<evidence type="ECO:0000313" key="2">
    <source>
        <dbReference type="Proteomes" id="UP000276133"/>
    </source>
</evidence>
<dbReference type="OrthoDB" id="10536444at2759"/>
<sequence length="138" mass="14216">MTVGWMPLASSLEEASRRAPAITTTVVVPSPASMSCALDSSTSILAAGWLTCICLRMVAPSLVMVTEPSDDWIILSMPLGPSDVRTASAIDLAAIMLESRTCSGLDRSLNALTLDGFLSTDPAADDDVAADGADGALD</sequence>
<dbReference type="EMBL" id="REGN01002828">
    <property type="protein sequence ID" value="RNA25965.1"/>
    <property type="molecule type" value="Genomic_DNA"/>
</dbReference>
<proteinExistence type="predicted"/>
<gene>
    <name evidence="1" type="ORF">BpHYR1_014114</name>
</gene>
<name>A0A3M7RRK3_BRAPC</name>
<dbReference type="AlphaFoldDB" id="A0A3M7RRK3"/>
<protein>
    <submittedName>
        <fullName evidence="1">T-complex 1 subunit alpha</fullName>
    </submittedName>
</protein>
<keyword evidence="2" id="KW-1185">Reference proteome</keyword>
<evidence type="ECO:0000313" key="1">
    <source>
        <dbReference type="EMBL" id="RNA25965.1"/>
    </source>
</evidence>
<reference evidence="1 2" key="1">
    <citation type="journal article" date="2018" name="Sci. Rep.">
        <title>Genomic signatures of local adaptation to the degree of environmental predictability in rotifers.</title>
        <authorList>
            <person name="Franch-Gras L."/>
            <person name="Hahn C."/>
            <person name="Garcia-Roger E.M."/>
            <person name="Carmona M.J."/>
            <person name="Serra M."/>
            <person name="Gomez A."/>
        </authorList>
    </citation>
    <scope>NUCLEOTIDE SEQUENCE [LARGE SCALE GENOMIC DNA]</scope>
    <source>
        <strain evidence="1">HYR1</strain>
    </source>
</reference>
<organism evidence="1 2">
    <name type="scientific">Brachionus plicatilis</name>
    <name type="common">Marine rotifer</name>
    <name type="synonym">Brachionus muelleri</name>
    <dbReference type="NCBI Taxonomy" id="10195"/>
    <lineage>
        <taxon>Eukaryota</taxon>
        <taxon>Metazoa</taxon>
        <taxon>Spiralia</taxon>
        <taxon>Gnathifera</taxon>
        <taxon>Rotifera</taxon>
        <taxon>Eurotatoria</taxon>
        <taxon>Monogononta</taxon>
        <taxon>Pseudotrocha</taxon>
        <taxon>Ploima</taxon>
        <taxon>Brachionidae</taxon>
        <taxon>Brachionus</taxon>
    </lineage>
</organism>
<accession>A0A3M7RRK3</accession>